<reference evidence="1" key="1">
    <citation type="journal article" date="2015" name="Nature">
        <title>Complex archaea that bridge the gap between prokaryotes and eukaryotes.</title>
        <authorList>
            <person name="Spang A."/>
            <person name="Saw J.H."/>
            <person name="Jorgensen S.L."/>
            <person name="Zaremba-Niedzwiedzka K."/>
            <person name="Martijn J."/>
            <person name="Lind A.E."/>
            <person name="van Eijk R."/>
            <person name="Schleper C."/>
            <person name="Guy L."/>
            <person name="Ettema T.J."/>
        </authorList>
    </citation>
    <scope>NUCLEOTIDE SEQUENCE</scope>
</reference>
<sequence length="40" mass="4790">MMKGEDYTAREVFNNIGDQLLSHFVSLFPKNKTIKRRYIQ</sequence>
<evidence type="ECO:0000313" key="1">
    <source>
        <dbReference type="EMBL" id="KKM20575.1"/>
    </source>
</evidence>
<gene>
    <name evidence="1" type="ORF">LCGC14_1644090</name>
</gene>
<protein>
    <submittedName>
        <fullName evidence="1">Uncharacterized protein</fullName>
    </submittedName>
</protein>
<dbReference type="EMBL" id="LAZR01013739">
    <property type="protein sequence ID" value="KKM20575.1"/>
    <property type="molecule type" value="Genomic_DNA"/>
</dbReference>
<dbReference type="AlphaFoldDB" id="A0A0F9KYL4"/>
<accession>A0A0F9KYL4</accession>
<proteinExistence type="predicted"/>
<comment type="caution">
    <text evidence="1">The sequence shown here is derived from an EMBL/GenBank/DDBJ whole genome shotgun (WGS) entry which is preliminary data.</text>
</comment>
<name>A0A0F9KYL4_9ZZZZ</name>
<organism evidence="1">
    <name type="scientific">marine sediment metagenome</name>
    <dbReference type="NCBI Taxonomy" id="412755"/>
    <lineage>
        <taxon>unclassified sequences</taxon>
        <taxon>metagenomes</taxon>
        <taxon>ecological metagenomes</taxon>
    </lineage>
</organism>